<feature type="compositionally biased region" description="Polar residues" evidence="1">
    <location>
        <begin position="39"/>
        <end position="50"/>
    </location>
</feature>
<sequence length="285" mass="31251">MATSHSQGVSAGSAPASPAQTGTSTLDGQDLTPLKKNESTPGMGSDNVTPVDTVVPKNMPEPVRMVPTEGKGYVTGQNNPVPDLHISAPEAPPTAAPKPTKPTTQNQPPATSTEPQPSVPDSPIPMEQYTVPLLFQTTGDAADPRSTNYDDDDDDEDDESYVGFDNTDDTEERQINSVGPNDQSKDLAAISLQGQDGVELTHYQATDLYSTEDQDSHFFFHLVILAFLVAIVYITYHNKRKILLLAQSRRWRESLCSRNTVEYHRLDQNVNEAMPSLKMTRDYVF</sequence>
<reference evidence="3" key="1">
    <citation type="journal article" date="2023" name="Front. Mar. Sci.">
        <title>A new Merluccius polli reference genome to investigate the effects of global change in West African waters.</title>
        <authorList>
            <person name="Mateo J.L."/>
            <person name="Blanco-Fernandez C."/>
            <person name="Garcia-Vazquez E."/>
            <person name="Machado-Schiaffino G."/>
        </authorList>
    </citation>
    <scope>NUCLEOTIDE SEQUENCE</scope>
    <source>
        <strain evidence="3">C29</strain>
        <tissue evidence="3">Fin</tissue>
    </source>
</reference>
<dbReference type="PANTHER" id="PTHR16502">
    <property type="entry name" value="KERATINOCYTE-ASSOCIATED TRANSMEMBRANE PROTEIN 2"/>
    <property type="match status" value="1"/>
</dbReference>
<keyword evidence="2 3" id="KW-0812">Transmembrane</keyword>
<evidence type="ECO:0000256" key="1">
    <source>
        <dbReference type="SAM" id="MobiDB-lite"/>
    </source>
</evidence>
<organism evidence="3 4">
    <name type="scientific">Merluccius polli</name>
    <name type="common">Benguela hake</name>
    <name type="synonym">Merluccius cadenati</name>
    <dbReference type="NCBI Taxonomy" id="89951"/>
    <lineage>
        <taxon>Eukaryota</taxon>
        <taxon>Metazoa</taxon>
        <taxon>Chordata</taxon>
        <taxon>Craniata</taxon>
        <taxon>Vertebrata</taxon>
        <taxon>Euteleostomi</taxon>
        <taxon>Actinopterygii</taxon>
        <taxon>Neopterygii</taxon>
        <taxon>Teleostei</taxon>
        <taxon>Neoteleostei</taxon>
        <taxon>Acanthomorphata</taxon>
        <taxon>Zeiogadaria</taxon>
        <taxon>Gadariae</taxon>
        <taxon>Gadiformes</taxon>
        <taxon>Gadoidei</taxon>
        <taxon>Merlucciidae</taxon>
        <taxon>Merluccius</taxon>
    </lineage>
</organism>
<feature type="region of interest" description="Disordered" evidence="1">
    <location>
        <begin position="1"/>
        <end position="183"/>
    </location>
</feature>
<keyword evidence="4" id="KW-1185">Reference proteome</keyword>
<dbReference type="Pfam" id="PF17818">
    <property type="entry name" value="KCT2"/>
    <property type="match status" value="1"/>
</dbReference>
<evidence type="ECO:0000313" key="4">
    <source>
        <dbReference type="Proteomes" id="UP001174136"/>
    </source>
</evidence>
<feature type="transmembrane region" description="Helical" evidence="2">
    <location>
        <begin position="218"/>
        <end position="236"/>
    </location>
</feature>
<proteinExistence type="predicted"/>
<feature type="compositionally biased region" description="Acidic residues" evidence="1">
    <location>
        <begin position="149"/>
        <end position="171"/>
    </location>
</feature>
<keyword evidence="2" id="KW-1133">Transmembrane helix</keyword>
<dbReference type="AlphaFoldDB" id="A0AA47NAA2"/>
<comment type="caution">
    <text evidence="3">The sequence shown here is derived from an EMBL/GenBank/DDBJ whole genome shotgun (WGS) entry which is preliminary data.</text>
</comment>
<feature type="compositionally biased region" description="Low complexity" evidence="1">
    <location>
        <begin position="1"/>
        <end position="20"/>
    </location>
</feature>
<dbReference type="EMBL" id="JAOPHQ010000568">
    <property type="protein sequence ID" value="KAK0154397.1"/>
    <property type="molecule type" value="Genomic_DNA"/>
</dbReference>
<name>A0AA47NAA2_MERPO</name>
<keyword evidence="2" id="KW-0472">Membrane</keyword>
<protein>
    <submittedName>
        <fullName evidence="3">Keratinocyte-associated transmembrane protein 2</fullName>
    </submittedName>
</protein>
<feature type="compositionally biased region" description="Pro residues" evidence="1">
    <location>
        <begin position="90"/>
        <end position="100"/>
    </location>
</feature>
<gene>
    <name evidence="3" type="primary">KCT2</name>
    <name evidence="3" type="ORF">N1851_003506</name>
</gene>
<dbReference type="PANTHER" id="PTHR16502:SF0">
    <property type="entry name" value="KERATINOCYTE-ASSOCIATED TRANSMEMBRANE PROTEIN 2"/>
    <property type="match status" value="1"/>
</dbReference>
<dbReference type="InterPro" id="IPR037645">
    <property type="entry name" value="KCT2"/>
</dbReference>
<evidence type="ECO:0000256" key="2">
    <source>
        <dbReference type="SAM" id="Phobius"/>
    </source>
</evidence>
<evidence type="ECO:0000313" key="3">
    <source>
        <dbReference type="EMBL" id="KAK0154397.1"/>
    </source>
</evidence>
<dbReference type="Proteomes" id="UP001174136">
    <property type="component" value="Unassembled WGS sequence"/>
</dbReference>
<feature type="compositionally biased region" description="Low complexity" evidence="1">
    <location>
        <begin position="101"/>
        <end position="111"/>
    </location>
</feature>
<accession>A0AA47NAA2</accession>